<dbReference type="PANTHER" id="PTHR32322:SF2">
    <property type="entry name" value="EAMA DOMAIN-CONTAINING PROTEIN"/>
    <property type="match status" value="1"/>
</dbReference>
<name>D2PR56_KRIFD</name>
<evidence type="ECO:0000256" key="4">
    <source>
        <dbReference type="ARBA" id="ARBA00022989"/>
    </source>
</evidence>
<dbReference type="GO" id="GO:0016020">
    <property type="term" value="C:membrane"/>
    <property type="evidence" value="ECO:0007669"/>
    <property type="project" value="UniProtKB-SubCell"/>
</dbReference>
<organism evidence="8 9">
    <name type="scientific">Kribbella flavida (strain DSM 17836 / JCM 10339 / NBRC 14399)</name>
    <dbReference type="NCBI Taxonomy" id="479435"/>
    <lineage>
        <taxon>Bacteria</taxon>
        <taxon>Bacillati</taxon>
        <taxon>Actinomycetota</taxon>
        <taxon>Actinomycetes</taxon>
        <taxon>Propionibacteriales</taxon>
        <taxon>Kribbellaceae</taxon>
        <taxon>Kribbella</taxon>
    </lineage>
</organism>
<keyword evidence="9" id="KW-1185">Reference proteome</keyword>
<dbReference type="InterPro" id="IPR037185">
    <property type="entry name" value="EmrE-like"/>
</dbReference>
<keyword evidence="4 6" id="KW-1133">Transmembrane helix</keyword>
<proteinExistence type="inferred from homology"/>
<dbReference type="SUPFAM" id="SSF103481">
    <property type="entry name" value="Multidrug resistance efflux transporter EmrE"/>
    <property type="match status" value="2"/>
</dbReference>
<accession>D2PR56</accession>
<dbReference type="InterPro" id="IPR050638">
    <property type="entry name" value="AA-Vitamin_Transporters"/>
</dbReference>
<feature type="transmembrane region" description="Helical" evidence="6">
    <location>
        <begin position="240"/>
        <end position="258"/>
    </location>
</feature>
<dbReference type="HOGENOM" id="CLU_033863_9_3_11"/>
<comment type="similarity">
    <text evidence="2">Belongs to the EamA transporter family.</text>
</comment>
<feature type="transmembrane region" description="Helical" evidence="6">
    <location>
        <begin position="90"/>
        <end position="111"/>
    </location>
</feature>
<dbReference type="eggNOG" id="COG0697">
    <property type="taxonomic scope" value="Bacteria"/>
</dbReference>
<evidence type="ECO:0000313" key="9">
    <source>
        <dbReference type="Proteomes" id="UP000007967"/>
    </source>
</evidence>
<feature type="domain" description="EamA" evidence="7">
    <location>
        <begin position="2"/>
        <end position="135"/>
    </location>
</feature>
<feature type="transmembrane region" description="Helical" evidence="6">
    <location>
        <begin position="176"/>
        <end position="196"/>
    </location>
</feature>
<comment type="subcellular location">
    <subcellularLocation>
        <location evidence="1">Membrane</location>
        <topology evidence="1">Multi-pass membrane protein</topology>
    </subcellularLocation>
</comment>
<dbReference type="AlphaFoldDB" id="D2PR56"/>
<feature type="transmembrane region" description="Helical" evidence="6">
    <location>
        <begin position="62"/>
        <end position="84"/>
    </location>
</feature>
<feature type="transmembrane region" description="Helical" evidence="6">
    <location>
        <begin position="123"/>
        <end position="140"/>
    </location>
</feature>
<feature type="transmembrane region" description="Helical" evidence="6">
    <location>
        <begin position="264"/>
        <end position="281"/>
    </location>
</feature>
<dbReference type="Proteomes" id="UP000007967">
    <property type="component" value="Chromosome"/>
</dbReference>
<dbReference type="STRING" id="479435.Kfla_3953"/>
<protein>
    <recommendedName>
        <fullName evidence="7">EamA domain-containing protein</fullName>
    </recommendedName>
</protein>
<dbReference type="EMBL" id="CP001736">
    <property type="protein sequence ID" value="ADB33004.1"/>
    <property type="molecule type" value="Genomic_DNA"/>
</dbReference>
<feature type="transmembrane region" description="Helical" evidence="6">
    <location>
        <begin position="33"/>
        <end position="55"/>
    </location>
</feature>
<keyword evidence="5 6" id="KW-0472">Membrane</keyword>
<dbReference type="RefSeq" id="WP_012921560.1">
    <property type="nucleotide sequence ID" value="NC_013729.1"/>
</dbReference>
<gene>
    <name evidence="8" type="ordered locus">Kfla_3953</name>
</gene>
<reference evidence="9" key="1">
    <citation type="submission" date="2009-09" db="EMBL/GenBank/DDBJ databases">
        <title>The complete genome of Kribbella flavida DSM 17836.</title>
        <authorList>
            <consortium name="US DOE Joint Genome Institute (JGI-PGF)"/>
            <person name="Lucas S."/>
            <person name="Copeland A."/>
            <person name="Lapidus A."/>
            <person name="Glavina del Rio T."/>
            <person name="Dalin E."/>
            <person name="Tice H."/>
            <person name="Bruce D."/>
            <person name="Goodwin L."/>
            <person name="Pitluck S."/>
            <person name="Kyrpides N."/>
            <person name="Mavromatis K."/>
            <person name="Ivanova N."/>
            <person name="Saunders E."/>
            <person name="Brettin T."/>
            <person name="Detter J.C."/>
            <person name="Han C."/>
            <person name="Larimer F."/>
            <person name="Land M."/>
            <person name="Hauser L."/>
            <person name="Markowitz V."/>
            <person name="Cheng J.-F."/>
            <person name="Hugenholtz P."/>
            <person name="Woyke T."/>
            <person name="Wu D."/>
            <person name="Pukall R."/>
            <person name="Klenk H.-P."/>
            <person name="Eisen J.A."/>
        </authorList>
    </citation>
    <scope>NUCLEOTIDE SEQUENCE [LARGE SCALE GENOMIC DNA]</scope>
    <source>
        <strain evidence="9">DSM 17836 / JCM 10339 / NBRC 14399</strain>
    </source>
</reference>
<feature type="domain" description="EamA" evidence="7">
    <location>
        <begin position="146"/>
        <end position="279"/>
    </location>
</feature>
<dbReference type="Gene3D" id="1.10.3730.20">
    <property type="match status" value="1"/>
</dbReference>
<keyword evidence="3 6" id="KW-0812">Transmembrane</keyword>
<dbReference type="OrthoDB" id="6119273at2"/>
<feature type="transmembrane region" description="Helical" evidence="6">
    <location>
        <begin position="146"/>
        <end position="164"/>
    </location>
</feature>
<reference evidence="8 9" key="2">
    <citation type="journal article" date="2010" name="Stand. Genomic Sci.">
        <title>Complete genome sequence of Kribbella flavida type strain (IFO 14399).</title>
        <authorList>
            <person name="Pukall R."/>
            <person name="Lapidus A."/>
            <person name="Glavina Del Rio T."/>
            <person name="Copeland A."/>
            <person name="Tice H."/>
            <person name="Cheng J.-F."/>
            <person name="Lucas S."/>
            <person name="Chen F."/>
            <person name="Nolan M."/>
            <person name="LaButti K."/>
            <person name="Pati A."/>
            <person name="Ivanova N."/>
            <person name="Mavrommatis K."/>
            <person name="Mikhailova N."/>
            <person name="Pitluck S."/>
            <person name="Bruce D."/>
            <person name="Goodwin L."/>
            <person name="Land M."/>
            <person name="Hauser L."/>
            <person name="Chang Y.-J."/>
            <person name="Jeffries C.D."/>
            <person name="Chen A."/>
            <person name="Palaniappan K."/>
            <person name="Chain P."/>
            <person name="Rohde M."/>
            <person name="Goeker M."/>
            <person name="Bristow J."/>
            <person name="Eisen J.A."/>
            <person name="Markowitz V."/>
            <person name="Hugenholtz P."/>
            <person name="Kyrpides N.C."/>
            <person name="Klenk H.-P."/>
            <person name="Brettin T."/>
        </authorList>
    </citation>
    <scope>NUCLEOTIDE SEQUENCE [LARGE SCALE GENOMIC DNA]</scope>
    <source>
        <strain evidence="9">DSM 17836 / JCM 10339 / NBRC 14399</strain>
    </source>
</reference>
<dbReference type="Pfam" id="PF00892">
    <property type="entry name" value="EamA"/>
    <property type="match status" value="2"/>
</dbReference>
<evidence type="ECO:0000256" key="3">
    <source>
        <dbReference type="ARBA" id="ARBA00022692"/>
    </source>
</evidence>
<evidence type="ECO:0000256" key="1">
    <source>
        <dbReference type="ARBA" id="ARBA00004141"/>
    </source>
</evidence>
<dbReference type="KEGG" id="kfl:Kfla_3953"/>
<evidence type="ECO:0000256" key="5">
    <source>
        <dbReference type="ARBA" id="ARBA00023136"/>
    </source>
</evidence>
<evidence type="ECO:0000313" key="8">
    <source>
        <dbReference type="EMBL" id="ADB33004.1"/>
    </source>
</evidence>
<evidence type="ECO:0000256" key="2">
    <source>
        <dbReference type="ARBA" id="ARBA00007362"/>
    </source>
</evidence>
<feature type="transmembrane region" description="Helical" evidence="6">
    <location>
        <begin position="208"/>
        <end position="228"/>
    </location>
</feature>
<evidence type="ECO:0000256" key="6">
    <source>
        <dbReference type="SAM" id="Phobius"/>
    </source>
</evidence>
<dbReference type="PANTHER" id="PTHR32322">
    <property type="entry name" value="INNER MEMBRANE TRANSPORTER"/>
    <property type="match status" value="1"/>
</dbReference>
<dbReference type="InterPro" id="IPR000620">
    <property type="entry name" value="EamA_dom"/>
</dbReference>
<evidence type="ECO:0000259" key="7">
    <source>
        <dbReference type="Pfam" id="PF00892"/>
    </source>
</evidence>
<sequence>MGPVLCLLSAACFGAMAIFGKFGYDAGVGVVDLLLVRFAIAAALLLAIAGTTGALRGVPRRSVVAGLALGGIGYATQSGLFFGALERMNASLLALIFYVYPALVTIVAIVLRRERASSRRLAALLIASIGTALVLGGAATGDLDRWGAALGFGAAVAYTVYILAGDHVGAGTPPVALSALVCTGAACTFAIVSAGHGGPQLDFAPSGWLWLTAIAVVSTVAAILAFFAGMARVGPSTASILSTLEPVVTVVLAAMLFTESLSSVQLLGGACVLGAVLVIQWPQRRRPEPTPQWVSTPKSSTAR</sequence>